<dbReference type="SUPFAM" id="SSF55729">
    <property type="entry name" value="Acyl-CoA N-acyltransferases (Nat)"/>
    <property type="match status" value="1"/>
</dbReference>
<dbReference type="PANTHER" id="PTHR31435">
    <property type="entry name" value="PROTEIN NATD1"/>
    <property type="match status" value="1"/>
</dbReference>
<proteinExistence type="predicted"/>
<comment type="caution">
    <text evidence="2">The sequence shown here is derived from an EMBL/GenBank/DDBJ whole genome shotgun (WGS) entry which is preliminary data.</text>
</comment>
<dbReference type="AlphaFoldDB" id="A0A644W3V9"/>
<name>A0A644W3V9_9ZZZZ</name>
<dbReference type="PANTHER" id="PTHR31435:SF10">
    <property type="entry name" value="BSR4717 PROTEIN"/>
    <property type="match status" value="1"/>
</dbReference>
<dbReference type="Pfam" id="PF14542">
    <property type="entry name" value="Acetyltransf_CG"/>
    <property type="match status" value="1"/>
</dbReference>
<dbReference type="CDD" id="cd04301">
    <property type="entry name" value="NAT_SF"/>
    <property type="match status" value="1"/>
</dbReference>
<dbReference type="Gene3D" id="3.40.630.30">
    <property type="match status" value="1"/>
</dbReference>
<reference evidence="2" key="1">
    <citation type="submission" date="2019-08" db="EMBL/GenBank/DDBJ databases">
        <authorList>
            <person name="Kucharzyk K."/>
            <person name="Murdoch R.W."/>
            <person name="Higgins S."/>
            <person name="Loffler F."/>
        </authorList>
    </citation>
    <scope>NUCLEOTIDE SEQUENCE</scope>
</reference>
<accession>A0A644W3V9</accession>
<dbReference type="InterPro" id="IPR045057">
    <property type="entry name" value="Gcn5-rel_NAT"/>
</dbReference>
<protein>
    <recommendedName>
        <fullName evidence="1">N-acetyltransferase domain-containing protein</fullName>
    </recommendedName>
</protein>
<dbReference type="PROSITE" id="PS51729">
    <property type="entry name" value="GNAT_YJDJ"/>
    <property type="match status" value="1"/>
</dbReference>
<dbReference type="EMBL" id="VSSQ01000609">
    <property type="protein sequence ID" value="MPL98444.1"/>
    <property type="molecule type" value="Genomic_DNA"/>
</dbReference>
<evidence type="ECO:0000313" key="2">
    <source>
        <dbReference type="EMBL" id="MPL98444.1"/>
    </source>
</evidence>
<sequence>MEYYQTENGFAYGKPPVARVVARRSGSDKIIIDHTYVSTELRGQGIARILVMLVVEQAQKEGRSIVPLCSYAARVLNEKPELSALITSL</sequence>
<dbReference type="InterPro" id="IPR016181">
    <property type="entry name" value="Acyl_CoA_acyltransferase"/>
</dbReference>
<gene>
    <name evidence="2" type="primary">yjdJ_4</name>
    <name evidence="2" type="ORF">SDC9_44649</name>
</gene>
<evidence type="ECO:0000259" key="1">
    <source>
        <dbReference type="PROSITE" id="PS51729"/>
    </source>
</evidence>
<feature type="domain" description="N-acetyltransferase" evidence="1">
    <location>
        <begin position="1"/>
        <end position="87"/>
    </location>
</feature>
<dbReference type="InterPro" id="IPR031165">
    <property type="entry name" value="GNAT_YJDJ"/>
</dbReference>
<organism evidence="2">
    <name type="scientific">bioreactor metagenome</name>
    <dbReference type="NCBI Taxonomy" id="1076179"/>
    <lineage>
        <taxon>unclassified sequences</taxon>
        <taxon>metagenomes</taxon>
        <taxon>ecological metagenomes</taxon>
    </lineage>
</organism>